<organism evidence="1 2">
    <name type="scientific">Symbiodinium pilosum</name>
    <name type="common">Dinoflagellate</name>
    <dbReference type="NCBI Taxonomy" id="2952"/>
    <lineage>
        <taxon>Eukaryota</taxon>
        <taxon>Sar</taxon>
        <taxon>Alveolata</taxon>
        <taxon>Dinophyceae</taxon>
        <taxon>Suessiales</taxon>
        <taxon>Symbiodiniaceae</taxon>
        <taxon>Symbiodinium</taxon>
    </lineage>
</organism>
<comment type="caution">
    <text evidence="1">The sequence shown here is derived from an EMBL/GenBank/DDBJ whole genome shotgun (WGS) entry which is preliminary data.</text>
</comment>
<accession>A0A812VR28</accession>
<dbReference type="Proteomes" id="UP000649617">
    <property type="component" value="Unassembled WGS sequence"/>
</dbReference>
<sequence>MEPQGTAAALQWSTWMRCWHCRTQSHIDGLSLGGVRPSCKKWRPSVELFRRSL</sequence>
<dbReference type="EMBL" id="CAJNIZ010043033">
    <property type="protein sequence ID" value="CAE7647675.1"/>
    <property type="molecule type" value="Genomic_DNA"/>
</dbReference>
<gene>
    <name evidence="1" type="ORF">SPIL2461_LOCUS17231</name>
</gene>
<proteinExistence type="predicted"/>
<protein>
    <submittedName>
        <fullName evidence="1">Uncharacterized protein</fullName>
    </submittedName>
</protein>
<keyword evidence="2" id="KW-1185">Reference proteome</keyword>
<name>A0A812VR28_SYMPI</name>
<evidence type="ECO:0000313" key="2">
    <source>
        <dbReference type="Proteomes" id="UP000649617"/>
    </source>
</evidence>
<evidence type="ECO:0000313" key="1">
    <source>
        <dbReference type="EMBL" id="CAE7647675.1"/>
    </source>
</evidence>
<reference evidence="1" key="1">
    <citation type="submission" date="2021-02" db="EMBL/GenBank/DDBJ databases">
        <authorList>
            <person name="Dougan E. K."/>
            <person name="Rhodes N."/>
            <person name="Thang M."/>
            <person name="Chan C."/>
        </authorList>
    </citation>
    <scope>NUCLEOTIDE SEQUENCE</scope>
</reference>
<dbReference type="AlphaFoldDB" id="A0A812VR28"/>